<evidence type="ECO:0000313" key="1">
    <source>
        <dbReference type="EMBL" id="ESK56780.1"/>
    </source>
</evidence>
<name>V2V7C9_9GAMM</name>
<protein>
    <submittedName>
        <fullName evidence="1">Uncharacterized protein</fullName>
    </submittedName>
</protein>
<dbReference type="EMBL" id="AYEV01000006">
    <property type="protein sequence ID" value="ESK56780.1"/>
    <property type="molecule type" value="Genomic_DNA"/>
</dbReference>
<gene>
    <name evidence="1" type="ORF">F990_00852</name>
</gene>
<sequence length="64" mass="8152">MISIVDKGAEYDYYFNLNNNEFRKKYIKAEFFNKDRYLFRYKMNRLYLFSPKEQRYKQVQLWVS</sequence>
<reference evidence="1 2" key="1">
    <citation type="submission" date="2013-10" db="EMBL/GenBank/DDBJ databases">
        <title>The Genome Sequence of Acinetobacter tjernbergiae CIP107465.</title>
        <authorList>
            <consortium name="The Broad Institute Genomics Platform"/>
            <consortium name="The Broad Institute Genome Sequencing Center for Infectious Disease"/>
            <person name="Cerqueira G."/>
            <person name="Feldgarden M."/>
            <person name="Courvalin P."/>
            <person name="Grillot-Courvalin C."/>
            <person name="Clermont D."/>
            <person name="Rocha E."/>
            <person name="Yoon E.-J."/>
            <person name="Nemec A."/>
            <person name="Young S.K."/>
            <person name="Zeng Q."/>
            <person name="Gargeya S."/>
            <person name="Fitzgerald M."/>
            <person name="Abouelleil A."/>
            <person name="Alvarado L."/>
            <person name="Berlin A.M."/>
            <person name="Chapman S.B."/>
            <person name="Gainer-Dewar J."/>
            <person name="Goldberg J."/>
            <person name="Gnerre S."/>
            <person name="Griggs A."/>
            <person name="Gujja S."/>
            <person name="Hansen M."/>
            <person name="Howarth C."/>
            <person name="Imamovic A."/>
            <person name="Ireland A."/>
            <person name="Larimer J."/>
            <person name="McCowan C."/>
            <person name="Murphy C."/>
            <person name="Pearson M."/>
            <person name="Poon T.W."/>
            <person name="Priest M."/>
            <person name="Roberts A."/>
            <person name="Saif S."/>
            <person name="Shea T."/>
            <person name="Sykes S."/>
            <person name="Wortman J."/>
            <person name="Nusbaum C."/>
            <person name="Birren B."/>
        </authorList>
    </citation>
    <scope>NUCLEOTIDE SEQUENCE [LARGE SCALE GENOMIC DNA]</scope>
    <source>
        <strain evidence="1 2">CIP 107465</strain>
    </source>
</reference>
<accession>V2V7C9</accession>
<dbReference type="Proteomes" id="UP000017404">
    <property type="component" value="Unassembled WGS sequence"/>
</dbReference>
<comment type="caution">
    <text evidence="1">The sequence shown here is derived from an EMBL/GenBank/DDBJ whole genome shotgun (WGS) entry which is preliminary data.</text>
</comment>
<keyword evidence="2" id="KW-1185">Reference proteome</keyword>
<dbReference type="PATRIC" id="fig|1120928.5.peg.874"/>
<dbReference type="AlphaFoldDB" id="V2V7C9"/>
<organism evidence="1 2">
    <name type="scientific">Acinetobacter tjernbergiae DSM 14971 = CIP 107465</name>
    <dbReference type="NCBI Taxonomy" id="1120928"/>
    <lineage>
        <taxon>Bacteria</taxon>
        <taxon>Pseudomonadati</taxon>
        <taxon>Pseudomonadota</taxon>
        <taxon>Gammaproteobacteria</taxon>
        <taxon>Moraxellales</taxon>
        <taxon>Moraxellaceae</taxon>
        <taxon>Acinetobacter</taxon>
    </lineage>
</organism>
<proteinExistence type="predicted"/>
<evidence type="ECO:0000313" key="2">
    <source>
        <dbReference type="Proteomes" id="UP000017404"/>
    </source>
</evidence>